<accession>A0AAE2U3N3</accession>
<proteinExistence type="predicted"/>
<gene>
    <name evidence="1" type="ORF">IFU03_05980</name>
</gene>
<dbReference type="Gene3D" id="3.20.20.70">
    <property type="entry name" value="Aldolase class I"/>
    <property type="match status" value="1"/>
</dbReference>
<evidence type="ECO:0000313" key="2">
    <source>
        <dbReference type="Proteomes" id="UP000610293"/>
    </source>
</evidence>
<dbReference type="SUPFAM" id="SSF51395">
    <property type="entry name" value="FMN-linked oxidoreductases"/>
    <property type="match status" value="1"/>
</dbReference>
<organism evidence="1 2">
    <name type="scientific">Pseudomonas fluorescens</name>
    <dbReference type="NCBI Taxonomy" id="294"/>
    <lineage>
        <taxon>Bacteria</taxon>
        <taxon>Pseudomonadati</taxon>
        <taxon>Pseudomonadota</taxon>
        <taxon>Gammaproteobacteria</taxon>
        <taxon>Pseudomonadales</taxon>
        <taxon>Pseudomonadaceae</taxon>
        <taxon>Pseudomonas</taxon>
    </lineage>
</organism>
<dbReference type="EMBL" id="JACYNJ010000003">
    <property type="protein sequence ID" value="MBD8269303.1"/>
    <property type="molecule type" value="Genomic_DNA"/>
</dbReference>
<comment type="caution">
    <text evidence="1">The sequence shown here is derived from an EMBL/GenBank/DDBJ whole genome shotgun (WGS) entry which is preliminary data.</text>
</comment>
<protein>
    <recommendedName>
        <fullName evidence="3">N-ethylmaleimide reductase</fullName>
    </recommendedName>
</protein>
<evidence type="ECO:0008006" key="3">
    <source>
        <dbReference type="Google" id="ProtNLM"/>
    </source>
</evidence>
<dbReference type="AlphaFoldDB" id="A0AAE2U3N3"/>
<dbReference type="InterPro" id="IPR013785">
    <property type="entry name" value="Aldolase_TIM"/>
</dbReference>
<reference evidence="1" key="1">
    <citation type="journal article" date="2020" name="FEMS Microbiol. Ecol.">
        <title>Temporal dynamics of bacterial communities during seed development and maturation.</title>
        <authorList>
            <person name="Chesneau G."/>
            <person name="Torres-Cortes G."/>
            <person name="Briand M."/>
            <person name="Darrasse A."/>
            <person name="Preveaux A."/>
            <person name="Marais C."/>
            <person name="Jacques M.A."/>
            <person name="Shade A."/>
            <person name="Barret M."/>
        </authorList>
    </citation>
    <scope>NUCLEOTIDE SEQUENCE</scope>
    <source>
        <strain evidence="1">CFBP13533</strain>
    </source>
</reference>
<dbReference type="Proteomes" id="UP000610293">
    <property type="component" value="Unassembled WGS sequence"/>
</dbReference>
<evidence type="ECO:0000313" key="1">
    <source>
        <dbReference type="EMBL" id="MBD8269303.1"/>
    </source>
</evidence>
<sequence>MVELSSPGEKTGGCAASLGSSARRLGLQLHYDLELAIERRAAGLVELVAFGRPFIANPDLVERFKQDKPLAESTRDDYCGGDAKGYTDWVKATA</sequence>
<name>A0AAE2U3N3_PSEFL</name>